<dbReference type="Proteomes" id="UP000681526">
    <property type="component" value="Unassembled WGS sequence"/>
</dbReference>
<evidence type="ECO:0000313" key="2">
    <source>
        <dbReference type="Proteomes" id="UP000681526"/>
    </source>
</evidence>
<evidence type="ECO:0000313" key="1">
    <source>
        <dbReference type="EMBL" id="CAG5091964.1"/>
    </source>
</evidence>
<organism evidence="1 2">
    <name type="scientific">Thermobacillus xylanilyticus</name>
    <dbReference type="NCBI Taxonomy" id="76633"/>
    <lineage>
        <taxon>Bacteria</taxon>
        <taxon>Bacillati</taxon>
        <taxon>Bacillota</taxon>
        <taxon>Bacilli</taxon>
        <taxon>Bacillales</taxon>
        <taxon>Paenibacillaceae</taxon>
        <taxon>Thermobacillus</taxon>
    </lineage>
</organism>
<gene>
    <name evidence="1" type="primary">txxe 3220</name>
    <name evidence="1" type="ORF">TXXE_17285</name>
</gene>
<protein>
    <recommendedName>
        <fullName evidence="3">Small CPxCG-related zinc finger protein</fullName>
    </recommendedName>
</protein>
<proteinExistence type="predicted"/>
<dbReference type="RefSeq" id="WP_213486188.1">
    <property type="nucleotide sequence ID" value="NZ_CAJRAY010000087.1"/>
</dbReference>
<evidence type="ECO:0008006" key="3">
    <source>
        <dbReference type="Google" id="ProtNLM"/>
    </source>
</evidence>
<comment type="caution">
    <text evidence="1">The sequence shown here is derived from an EMBL/GenBank/DDBJ whole genome shotgun (WGS) entry which is preliminary data.</text>
</comment>
<keyword evidence="2" id="KW-1185">Reference proteome</keyword>
<reference evidence="1 2" key="1">
    <citation type="submission" date="2021-04" db="EMBL/GenBank/DDBJ databases">
        <authorList>
            <person name="Rakotoarivonina H."/>
        </authorList>
    </citation>
    <scope>NUCLEOTIDE SEQUENCE [LARGE SCALE GENOMIC DNA]</scope>
    <source>
        <strain evidence="1 2">XE</strain>
    </source>
</reference>
<name>A0ABM8V844_THEXY</name>
<dbReference type="EMBL" id="CAJRAY010000087">
    <property type="protein sequence ID" value="CAG5091964.1"/>
    <property type="molecule type" value="Genomic_DNA"/>
</dbReference>
<accession>A0ABM8V844</accession>
<sequence length="47" mass="5461">MAYQCFHCEKPADSVHTFTVYDENGVEERLEVLCSECYAEWLESLKG</sequence>